<keyword evidence="7 13" id="KW-0812">Transmembrane</keyword>
<dbReference type="KEGG" id="rmm:ROSMUCSMR3_01315"/>
<evidence type="ECO:0000256" key="8">
    <source>
        <dbReference type="ARBA" id="ARBA00022842"/>
    </source>
</evidence>
<dbReference type="OrthoDB" id="9803416at2"/>
<evidence type="ECO:0000256" key="6">
    <source>
        <dbReference type="ARBA" id="ARBA00022519"/>
    </source>
</evidence>
<keyword evidence="9 13" id="KW-1133">Transmembrane helix</keyword>
<dbReference type="SUPFAM" id="SSF143865">
    <property type="entry name" value="CorA soluble domain-like"/>
    <property type="match status" value="1"/>
</dbReference>
<keyword evidence="5" id="KW-1003">Cell membrane</keyword>
<keyword evidence="10" id="KW-0406">Ion transport</keyword>
<proteinExistence type="inferred from homology"/>
<dbReference type="InterPro" id="IPR050829">
    <property type="entry name" value="CorA_MIT"/>
</dbReference>
<dbReference type="InterPro" id="IPR002523">
    <property type="entry name" value="MgTranspt_CorA/ZnTranspt_ZntB"/>
</dbReference>
<dbReference type="InterPro" id="IPR045861">
    <property type="entry name" value="CorA_cytoplasmic_dom"/>
</dbReference>
<keyword evidence="6" id="KW-0997">Cell inner membrane</keyword>
<feature type="transmembrane region" description="Helical" evidence="13">
    <location>
        <begin position="292"/>
        <end position="312"/>
    </location>
</feature>
<name>A0A1V0RM06_9RHOB</name>
<sequence>MITYYAKHETGLHQVPDLGDAPVLWIDMLSPDPQELAQMSGRLGIALPSREDQDEIEQSSRLYLEEGVPVMTALLPARNDAGETIVGPVSFVLMADRLVTLRHHAPRPFTTYPDKAGKSSHGCATVEAVLIGLIEEIIDRLADIIEQAGRDIDALSKRIFGDKPLNTAAYRTALRDIGQADGRVMQIRESLMTLERLLGFVVPVIDTRRGAKPLRGALKSQYRDVRTITEQAGYLQQKTAFMLDAALGLITIEQNAIIKIFSVAAVAFLPPTLVASIYGMNFEVMPELSWPFGYPMALGLMALSALVPLWIFRRRGWL</sequence>
<dbReference type="PANTHER" id="PTHR47685:SF1">
    <property type="entry name" value="MAGNESIUM TRANSPORT PROTEIN CORA"/>
    <property type="match status" value="1"/>
</dbReference>
<evidence type="ECO:0000256" key="5">
    <source>
        <dbReference type="ARBA" id="ARBA00022475"/>
    </source>
</evidence>
<dbReference type="EMBL" id="CP020474">
    <property type="protein sequence ID" value="ARE82808.1"/>
    <property type="molecule type" value="Genomic_DNA"/>
</dbReference>
<dbReference type="AlphaFoldDB" id="A0A1V0RM06"/>
<organism evidence="14 15">
    <name type="scientific">Roseovarius mucosus</name>
    <dbReference type="NCBI Taxonomy" id="215743"/>
    <lineage>
        <taxon>Bacteria</taxon>
        <taxon>Pseudomonadati</taxon>
        <taxon>Pseudomonadota</taxon>
        <taxon>Alphaproteobacteria</taxon>
        <taxon>Rhodobacterales</taxon>
        <taxon>Roseobacteraceae</taxon>
        <taxon>Roseovarius</taxon>
    </lineage>
</organism>
<evidence type="ECO:0000256" key="1">
    <source>
        <dbReference type="ARBA" id="ARBA00004429"/>
    </source>
</evidence>
<dbReference type="SUPFAM" id="SSF144083">
    <property type="entry name" value="Magnesium transport protein CorA, transmembrane region"/>
    <property type="match status" value="1"/>
</dbReference>
<keyword evidence="11 13" id="KW-0472">Membrane</keyword>
<comment type="catalytic activity">
    <reaction evidence="12">
        <text>Mg(2+)(in) = Mg(2+)(out)</text>
        <dbReference type="Rhea" id="RHEA:29827"/>
        <dbReference type="ChEBI" id="CHEBI:18420"/>
    </reaction>
</comment>
<evidence type="ECO:0000256" key="4">
    <source>
        <dbReference type="ARBA" id="ARBA00022448"/>
    </source>
</evidence>
<evidence type="ECO:0000256" key="12">
    <source>
        <dbReference type="ARBA" id="ARBA00034269"/>
    </source>
</evidence>
<reference evidence="14 15" key="1">
    <citation type="submission" date="2017-03" db="EMBL/GenBank/DDBJ databases">
        <title>Genome Sequence of Roseovarius mucosus strain SMR3 Isolated from a culture of the Diatom Skeletonema marinoi.</title>
        <authorList>
            <person name="Topel M."/>
            <person name="Pinder M."/>
            <person name="Johansson O.N."/>
            <person name="Kourtchenko O."/>
            <person name="Godhe A."/>
            <person name="Clarke A.K."/>
        </authorList>
    </citation>
    <scope>NUCLEOTIDE SEQUENCE [LARGE SCALE GENOMIC DNA]</scope>
    <source>
        <strain evidence="14 15">SMR3</strain>
    </source>
</reference>
<evidence type="ECO:0000256" key="2">
    <source>
        <dbReference type="ARBA" id="ARBA00009765"/>
    </source>
</evidence>
<dbReference type="InterPro" id="IPR045863">
    <property type="entry name" value="CorA_TM1_TM2"/>
</dbReference>
<dbReference type="Gene3D" id="1.20.58.340">
    <property type="entry name" value="Magnesium transport protein CorA, transmembrane region"/>
    <property type="match status" value="2"/>
</dbReference>
<keyword evidence="8" id="KW-0460">Magnesium</keyword>
<dbReference type="Pfam" id="PF01544">
    <property type="entry name" value="CorA"/>
    <property type="match status" value="1"/>
</dbReference>
<evidence type="ECO:0000256" key="9">
    <source>
        <dbReference type="ARBA" id="ARBA00022989"/>
    </source>
</evidence>
<dbReference type="GO" id="GO:0015087">
    <property type="term" value="F:cobalt ion transmembrane transporter activity"/>
    <property type="evidence" value="ECO:0007669"/>
    <property type="project" value="TreeGrafter"/>
</dbReference>
<evidence type="ECO:0000256" key="13">
    <source>
        <dbReference type="SAM" id="Phobius"/>
    </source>
</evidence>
<dbReference type="Gene3D" id="3.30.460.20">
    <property type="entry name" value="CorA soluble domain-like"/>
    <property type="match status" value="1"/>
</dbReference>
<dbReference type="RefSeq" id="WP_081506812.1">
    <property type="nucleotide sequence ID" value="NZ_CP020474.1"/>
</dbReference>
<dbReference type="PANTHER" id="PTHR47685">
    <property type="entry name" value="MAGNESIUM TRANSPORT PROTEIN CORA"/>
    <property type="match status" value="1"/>
</dbReference>
<feature type="transmembrane region" description="Helical" evidence="13">
    <location>
        <begin position="260"/>
        <end position="280"/>
    </location>
</feature>
<evidence type="ECO:0000256" key="10">
    <source>
        <dbReference type="ARBA" id="ARBA00023065"/>
    </source>
</evidence>
<dbReference type="GO" id="GO:0005886">
    <property type="term" value="C:plasma membrane"/>
    <property type="evidence" value="ECO:0007669"/>
    <property type="project" value="UniProtKB-SubCell"/>
</dbReference>
<dbReference type="CDD" id="cd12837">
    <property type="entry name" value="EcCorA-like_u1"/>
    <property type="match status" value="1"/>
</dbReference>
<evidence type="ECO:0000313" key="14">
    <source>
        <dbReference type="EMBL" id="ARE82808.1"/>
    </source>
</evidence>
<comment type="subcellular location">
    <subcellularLocation>
        <location evidence="1">Cell inner membrane</location>
        <topology evidence="1">Multi-pass membrane protein</topology>
    </subcellularLocation>
</comment>
<evidence type="ECO:0000313" key="15">
    <source>
        <dbReference type="Proteomes" id="UP000192273"/>
    </source>
</evidence>
<dbReference type="Proteomes" id="UP000192273">
    <property type="component" value="Chromosome"/>
</dbReference>
<keyword evidence="15" id="KW-1185">Reference proteome</keyword>
<gene>
    <name evidence="14" type="primary">corA</name>
    <name evidence="14" type="ORF">ROSMUCSMR3_01315</name>
</gene>
<keyword evidence="4" id="KW-0813">Transport</keyword>
<evidence type="ECO:0000256" key="11">
    <source>
        <dbReference type="ARBA" id="ARBA00023136"/>
    </source>
</evidence>
<comment type="similarity">
    <text evidence="2">Belongs to the CorA metal ion transporter (MIT) (TC 1.A.35) family.</text>
</comment>
<dbReference type="GO" id="GO:0015095">
    <property type="term" value="F:magnesium ion transmembrane transporter activity"/>
    <property type="evidence" value="ECO:0007669"/>
    <property type="project" value="TreeGrafter"/>
</dbReference>
<evidence type="ECO:0000256" key="7">
    <source>
        <dbReference type="ARBA" id="ARBA00022692"/>
    </source>
</evidence>
<evidence type="ECO:0000256" key="3">
    <source>
        <dbReference type="ARBA" id="ARBA00019439"/>
    </source>
</evidence>
<dbReference type="FunFam" id="1.20.58.340:FF:000001">
    <property type="entry name" value="Magnesium transport protein CorA"/>
    <property type="match status" value="1"/>
</dbReference>
<dbReference type="GO" id="GO:0015099">
    <property type="term" value="F:nickel cation transmembrane transporter activity"/>
    <property type="evidence" value="ECO:0007669"/>
    <property type="project" value="TreeGrafter"/>
</dbReference>
<protein>
    <recommendedName>
        <fullName evidence="3">Magnesium transport protein CorA</fullName>
    </recommendedName>
</protein>
<accession>A0A1V0RM06</accession>